<comment type="caution">
    <text evidence="1">The sequence shown here is derived from an EMBL/GenBank/DDBJ whole genome shotgun (WGS) entry which is preliminary data.</text>
</comment>
<dbReference type="Proteomes" id="UP000324222">
    <property type="component" value="Unassembled WGS sequence"/>
</dbReference>
<organism evidence="1 2">
    <name type="scientific">Portunus trituberculatus</name>
    <name type="common">Swimming crab</name>
    <name type="synonym">Neptunus trituberculatus</name>
    <dbReference type="NCBI Taxonomy" id="210409"/>
    <lineage>
        <taxon>Eukaryota</taxon>
        <taxon>Metazoa</taxon>
        <taxon>Ecdysozoa</taxon>
        <taxon>Arthropoda</taxon>
        <taxon>Crustacea</taxon>
        <taxon>Multicrustacea</taxon>
        <taxon>Malacostraca</taxon>
        <taxon>Eumalacostraca</taxon>
        <taxon>Eucarida</taxon>
        <taxon>Decapoda</taxon>
        <taxon>Pleocyemata</taxon>
        <taxon>Brachyura</taxon>
        <taxon>Eubrachyura</taxon>
        <taxon>Portunoidea</taxon>
        <taxon>Portunidae</taxon>
        <taxon>Portuninae</taxon>
        <taxon>Portunus</taxon>
    </lineage>
</organism>
<name>A0A5B7I3N7_PORTR</name>
<accession>A0A5B7I3N7</accession>
<keyword evidence="2" id="KW-1185">Reference proteome</keyword>
<dbReference type="AlphaFoldDB" id="A0A5B7I3N7"/>
<dbReference type="PROSITE" id="PS51257">
    <property type="entry name" value="PROKAR_LIPOPROTEIN"/>
    <property type="match status" value="1"/>
</dbReference>
<evidence type="ECO:0000313" key="1">
    <source>
        <dbReference type="EMBL" id="MPC76893.1"/>
    </source>
</evidence>
<reference evidence="1 2" key="1">
    <citation type="submission" date="2019-05" db="EMBL/GenBank/DDBJ databases">
        <title>Another draft genome of Portunus trituberculatus and its Hox gene families provides insights of decapod evolution.</title>
        <authorList>
            <person name="Jeong J.-H."/>
            <person name="Song I."/>
            <person name="Kim S."/>
            <person name="Choi T."/>
            <person name="Kim D."/>
            <person name="Ryu S."/>
            <person name="Kim W."/>
        </authorList>
    </citation>
    <scope>NUCLEOTIDE SEQUENCE [LARGE SCALE GENOMIC DNA]</scope>
    <source>
        <tissue evidence="1">Muscle</tissue>
    </source>
</reference>
<gene>
    <name evidence="1" type="ORF">E2C01_071328</name>
</gene>
<dbReference type="EMBL" id="VSRR010044482">
    <property type="protein sequence ID" value="MPC76893.1"/>
    <property type="molecule type" value="Genomic_DNA"/>
</dbReference>
<protein>
    <submittedName>
        <fullName evidence="1">Uncharacterized protein</fullName>
    </submittedName>
</protein>
<proteinExistence type="predicted"/>
<evidence type="ECO:0000313" key="2">
    <source>
        <dbReference type="Proteomes" id="UP000324222"/>
    </source>
</evidence>
<sequence>MRNRSHCHTANVSSACLNSQSCDLRVYHLSRSLRLPKEARTWIERKRKTVEVNGSYLTDYLLCFTLRHLGFLAAKPSAKLVTLDSNSGVIDDLSIATSG</sequence>